<feature type="transmembrane region" description="Helical" evidence="1">
    <location>
        <begin position="6"/>
        <end position="25"/>
    </location>
</feature>
<dbReference type="RefSeq" id="XP_026747640.1">
    <property type="nucleotide sequence ID" value="XM_026891839.1"/>
</dbReference>
<dbReference type="KEGG" id="tnl:113508754"/>
<evidence type="ECO:0000256" key="1">
    <source>
        <dbReference type="SAM" id="Phobius"/>
    </source>
</evidence>
<dbReference type="InParanoid" id="A0A7E5X339"/>
<sequence length="58" mass="6857">MAFLMLYPAVAVLSMFVLMVIILILRFGAQWCKLRHNTIPEQDYWNEDDAYEQKVSYA</sequence>
<keyword evidence="1" id="KW-0472">Membrane</keyword>
<dbReference type="Proteomes" id="UP000322000">
    <property type="component" value="Chromosome 1"/>
</dbReference>
<keyword evidence="2" id="KW-1185">Reference proteome</keyword>
<evidence type="ECO:0000313" key="2">
    <source>
        <dbReference type="Proteomes" id="UP000322000"/>
    </source>
</evidence>
<organism evidence="2 3">
    <name type="scientific">Trichoplusia ni</name>
    <name type="common">Cabbage looper</name>
    <dbReference type="NCBI Taxonomy" id="7111"/>
    <lineage>
        <taxon>Eukaryota</taxon>
        <taxon>Metazoa</taxon>
        <taxon>Ecdysozoa</taxon>
        <taxon>Arthropoda</taxon>
        <taxon>Hexapoda</taxon>
        <taxon>Insecta</taxon>
        <taxon>Pterygota</taxon>
        <taxon>Neoptera</taxon>
        <taxon>Endopterygota</taxon>
        <taxon>Lepidoptera</taxon>
        <taxon>Glossata</taxon>
        <taxon>Ditrysia</taxon>
        <taxon>Noctuoidea</taxon>
        <taxon>Noctuidae</taxon>
        <taxon>Plusiinae</taxon>
        <taxon>Trichoplusia</taxon>
    </lineage>
</organism>
<dbReference type="AlphaFoldDB" id="A0A7E5X339"/>
<evidence type="ECO:0000313" key="3">
    <source>
        <dbReference type="RefSeq" id="XP_026747640.1"/>
    </source>
</evidence>
<name>A0A7E5X339_TRINI</name>
<dbReference type="OrthoDB" id="6683043at2759"/>
<dbReference type="CTD" id="14462836"/>
<reference evidence="3" key="1">
    <citation type="submission" date="2025-08" db="UniProtKB">
        <authorList>
            <consortium name="RefSeq"/>
        </authorList>
    </citation>
    <scope>IDENTIFICATION</scope>
</reference>
<gene>
    <name evidence="3" type="primary">LOC113508754</name>
</gene>
<keyword evidence="1" id="KW-0812">Transmembrane</keyword>
<keyword evidence="1" id="KW-1133">Transmembrane helix</keyword>
<dbReference type="GeneID" id="113508754"/>
<proteinExistence type="predicted"/>
<protein>
    <submittedName>
        <fullName evidence="3">Uncharacterized protein LOC113508754</fullName>
    </submittedName>
</protein>
<accession>A0A7E5X339</accession>